<reference evidence="2" key="1">
    <citation type="journal article" date="2022" name="Mol. Ecol. Resour.">
        <title>The genomes of chicory, endive, great burdock and yacon provide insights into Asteraceae palaeo-polyploidization history and plant inulin production.</title>
        <authorList>
            <person name="Fan W."/>
            <person name="Wang S."/>
            <person name="Wang H."/>
            <person name="Wang A."/>
            <person name="Jiang F."/>
            <person name="Liu H."/>
            <person name="Zhao H."/>
            <person name="Xu D."/>
            <person name="Zhang Y."/>
        </authorList>
    </citation>
    <scope>NUCLEOTIDE SEQUENCE [LARGE SCALE GENOMIC DNA]</scope>
    <source>
        <strain evidence="2">cv. Yunnan</strain>
    </source>
</reference>
<keyword evidence="2" id="KW-1185">Reference proteome</keyword>
<evidence type="ECO:0000313" key="1">
    <source>
        <dbReference type="EMBL" id="KAI3813974.1"/>
    </source>
</evidence>
<sequence>MNLYGLLIEFWCKDMMHTFLRIQWKRKDGGLLMLFSSVGLVHRSTVTAALQLFRHVNSSLHLYSSLGLRHRSTLHCSFTTNQAGCNFKAASTATNEPVSLMATKPAK</sequence>
<reference evidence="1 2" key="2">
    <citation type="journal article" date="2022" name="Mol. Ecol. Resour.">
        <title>The genomes of chicory, endive, great burdock and yacon provide insights into Asteraceae paleo-polyploidization history and plant inulin production.</title>
        <authorList>
            <person name="Fan W."/>
            <person name="Wang S."/>
            <person name="Wang H."/>
            <person name="Wang A."/>
            <person name="Jiang F."/>
            <person name="Liu H."/>
            <person name="Zhao H."/>
            <person name="Xu D."/>
            <person name="Zhang Y."/>
        </authorList>
    </citation>
    <scope>NUCLEOTIDE SEQUENCE [LARGE SCALE GENOMIC DNA]</scope>
    <source>
        <strain evidence="2">cv. Yunnan</strain>
        <tissue evidence="1">Leaves</tissue>
    </source>
</reference>
<gene>
    <name evidence="1" type="ORF">L1987_18711</name>
</gene>
<organism evidence="1 2">
    <name type="scientific">Smallanthus sonchifolius</name>
    <dbReference type="NCBI Taxonomy" id="185202"/>
    <lineage>
        <taxon>Eukaryota</taxon>
        <taxon>Viridiplantae</taxon>
        <taxon>Streptophyta</taxon>
        <taxon>Embryophyta</taxon>
        <taxon>Tracheophyta</taxon>
        <taxon>Spermatophyta</taxon>
        <taxon>Magnoliopsida</taxon>
        <taxon>eudicotyledons</taxon>
        <taxon>Gunneridae</taxon>
        <taxon>Pentapetalae</taxon>
        <taxon>asterids</taxon>
        <taxon>campanulids</taxon>
        <taxon>Asterales</taxon>
        <taxon>Asteraceae</taxon>
        <taxon>Asteroideae</taxon>
        <taxon>Heliantheae alliance</taxon>
        <taxon>Millerieae</taxon>
        <taxon>Smallanthus</taxon>
    </lineage>
</organism>
<comment type="caution">
    <text evidence="1">The sequence shown here is derived from an EMBL/GenBank/DDBJ whole genome shotgun (WGS) entry which is preliminary data.</text>
</comment>
<proteinExistence type="predicted"/>
<dbReference type="Proteomes" id="UP001056120">
    <property type="component" value="Linkage Group LG06"/>
</dbReference>
<name>A0ACB9J0Z8_9ASTR</name>
<protein>
    <submittedName>
        <fullName evidence="1">Uncharacterized protein</fullName>
    </submittedName>
</protein>
<accession>A0ACB9J0Z8</accession>
<evidence type="ECO:0000313" key="2">
    <source>
        <dbReference type="Proteomes" id="UP001056120"/>
    </source>
</evidence>
<dbReference type="EMBL" id="CM042023">
    <property type="protein sequence ID" value="KAI3813974.1"/>
    <property type="molecule type" value="Genomic_DNA"/>
</dbReference>